<dbReference type="Proteomes" id="UP000324629">
    <property type="component" value="Unassembled WGS sequence"/>
</dbReference>
<name>A0A5J4NF68_9TREM</name>
<gene>
    <name evidence="2" type="ORF">DEA37_0009891</name>
</gene>
<keyword evidence="1" id="KW-0175">Coiled coil</keyword>
<organism evidence="2 3">
    <name type="scientific">Paragonimus westermani</name>
    <dbReference type="NCBI Taxonomy" id="34504"/>
    <lineage>
        <taxon>Eukaryota</taxon>
        <taxon>Metazoa</taxon>
        <taxon>Spiralia</taxon>
        <taxon>Lophotrochozoa</taxon>
        <taxon>Platyhelminthes</taxon>
        <taxon>Trematoda</taxon>
        <taxon>Digenea</taxon>
        <taxon>Plagiorchiida</taxon>
        <taxon>Troglotremata</taxon>
        <taxon>Troglotrematidae</taxon>
        <taxon>Paragonimus</taxon>
    </lineage>
</organism>
<accession>A0A5J4NF68</accession>
<evidence type="ECO:0000313" key="2">
    <source>
        <dbReference type="EMBL" id="KAA3674093.1"/>
    </source>
</evidence>
<protein>
    <submittedName>
        <fullName evidence="2">Uncharacterized protein</fullName>
    </submittedName>
</protein>
<keyword evidence="3" id="KW-1185">Reference proteome</keyword>
<evidence type="ECO:0000256" key="1">
    <source>
        <dbReference type="SAM" id="Coils"/>
    </source>
</evidence>
<dbReference type="AlphaFoldDB" id="A0A5J4NF68"/>
<comment type="caution">
    <text evidence="2">The sequence shown here is derived from an EMBL/GenBank/DDBJ whole genome shotgun (WGS) entry which is preliminary data.</text>
</comment>
<sequence length="319" mass="37648">MELEQIKAQVVLRYAKQRDSLELQIQQTKDAIANVENAMNISLVALQANIARNQRWLKAIHGWIAIHQDLCRRRRYRWDQEISKMRREILALEATEGFVKAVFGGGPNGALRDQQKNSSVGCFQPQSKCEKMWLSRRRKQAELVISQESCDRIRNIETLLRTRGLSTDEQVIAKKKFFVPHHSLLIREKELSEVATKLQVEQDVLLTNIDKRKQEKQQLEERWASVIEEISRELANSEENFRKRTIELQTRLEELLSQRDSMRMMEQEELIEATVKYVNRKRQMNELHQEFAHLGLSLSINGVGRFSYFERRPNYLPYR</sequence>
<feature type="coiled-coil region" evidence="1">
    <location>
        <begin position="11"/>
        <end position="38"/>
    </location>
</feature>
<evidence type="ECO:0000313" key="3">
    <source>
        <dbReference type="Proteomes" id="UP000324629"/>
    </source>
</evidence>
<feature type="coiled-coil region" evidence="1">
    <location>
        <begin position="202"/>
        <end position="247"/>
    </location>
</feature>
<dbReference type="EMBL" id="QNGE01003402">
    <property type="protein sequence ID" value="KAA3674093.1"/>
    <property type="molecule type" value="Genomic_DNA"/>
</dbReference>
<proteinExistence type="predicted"/>
<reference evidence="2 3" key="1">
    <citation type="journal article" date="2019" name="Gigascience">
        <title>Whole-genome sequence of the oriental lung fluke Paragonimus westermani.</title>
        <authorList>
            <person name="Oey H."/>
            <person name="Zakrzewski M."/>
            <person name="Narain K."/>
            <person name="Devi K.R."/>
            <person name="Agatsuma T."/>
            <person name="Nawaratna S."/>
            <person name="Gobert G.N."/>
            <person name="Jones M.K."/>
            <person name="Ragan M.A."/>
            <person name="McManus D.P."/>
            <person name="Krause L."/>
        </authorList>
    </citation>
    <scope>NUCLEOTIDE SEQUENCE [LARGE SCALE GENOMIC DNA]</scope>
    <source>
        <strain evidence="2 3">IND2009</strain>
    </source>
</reference>